<evidence type="ECO:0000313" key="3">
    <source>
        <dbReference type="EMBL" id="GIL80160.1"/>
    </source>
</evidence>
<feature type="compositionally biased region" description="Low complexity" evidence="1">
    <location>
        <begin position="384"/>
        <end position="394"/>
    </location>
</feature>
<accession>A0A8J4FKI0</accession>
<feature type="compositionally biased region" description="Polar residues" evidence="1">
    <location>
        <begin position="395"/>
        <end position="415"/>
    </location>
</feature>
<proteinExistence type="predicted"/>
<evidence type="ECO:0000259" key="2">
    <source>
        <dbReference type="Pfam" id="PF05548"/>
    </source>
</evidence>
<feature type="compositionally biased region" description="Pro residues" evidence="1">
    <location>
        <begin position="247"/>
        <end position="262"/>
    </location>
</feature>
<feature type="non-terminal residue" evidence="3">
    <location>
        <position position="452"/>
    </location>
</feature>
<feature type="domain" description="Peptidase M11 gametolysin" evidence="2">
    <location>
        <begin position="6"/>
        <end position="200"/>
    </location>
</feature>
<evidence type="ECO:0000313" key="4">
    <source>
        <dbReference type="Proteomes" id="UP000747110"/>
    </source>
</evidence>
<feature type="compositionally biased region" description="Basic residues" evidence="1">
    <location>
        <begin position="434"/>
        <end position="446"/>
    </location>
</feature>
<gene>
    <name evidence="3" type="ORF">Vretifemale_9323</name>
</gene>
<dbReference type="Proteomes" id="UP000747110">
    <property type="component" value="Unassembled WGS sequence"/>
</dbReference>
<protein>
    <recommendedName>
        <fullName evidence="2">Peptidase M11 gametolysin domain-containing protein</fullName>
    </recommendedName>
</protein>
<comment type="caution">
    <text evidence="3">The sequence shown here is derived from an EMBL/GenBank/DDBJ whole genome shotgun (WGS) entry which is preliminary data.</text>
</comment>
<dbReference type="OrthoDB" id="536811at2759"/>
<organism evidence="3 4">
    <name type="scientific">Volvox reticuliferus</name>
    <dbReference type="NCBI Taxonomy" id="1737510"/>
    <lineage>
        <taxon>Eukaryota</taxon>
        <taxon>Viridiplantae</taxon>
        <taxon>Chlorophyta</taxon>
        <taxon>core chlorophytes</taxon>
        <taxon>Chlorophyceae</taxon>
        <taxon>CS clade</taxon>
        <taxon>Chlamydomonadales</taxon>
        <taxon>Volvocaceae</taxon>
        <taxon>Volvox</taxon>
    </lineage>
</organism>
<dbReference type="Pfam" id="PF05548">
    <property type="entry name" value="Peptidase_M11"/>
    <property type="match status" value="1"/>
</dbReference>
<dbReference type="AlphaFoldDB" id="A0A8J4FKI0"/>
<dbReference type="InterPro" id="IPR008752">
    <property type="entry name" value="Peptidase_M11"/>
</dbReference>
<feature type="region of interest" description="Disordered" evidence="1">
    <location>
        <begin position="239"/>
        <end position="452"/>
    </location>
</feature>
<feature type="compositionally biased region" description="Pro residues" evidence="1">
    <location>
        <begin position="269"/>
        <end position="313"/>
    </location>
</feature>
<sequence length="452" mass="49083">EIDPTSYSHFVYVLPKYFAATCRWAGLAELSGTQIWFSPDKDGIFRKGMVMQQMLHNFGLYGSWKDGLPFEDYSTAMGSGDSCPSAPELWRLGWATPLAQLTSSNLQINVFYNFTLPATYLGPSDVMIKIRPDWLGMSYVNNLYLALRVKAAGDRDLLETLNGKLHVHEAYMGVDNSLVSVSDPRITFKAAIDPRTPLTLSNYSLQIVAGSLVKNRTAINVSICYYLKSPTDCRVMQLPSPQQQLQSPPPSPTLSRSPPPAPKILDTPPSRPPPGIPPPSTMPPPLPPSPLPPSPLSPSPPPPRTPSPLPLPKPQLSRSPAMSRPPHSPTRPKPPTPSPLPPKPPSPSPPPPKPSPPLPPLRPPTMPRSPRTPTPPRPPPRSPSPRSLSSGTPTISSGANNKPSLWSSPSLQPNTLARKRSQLPSTPPRPPPRPPKKPASSRHHKSTYAPST</sequence>
<evidence type="ECO:0000256" key="1">
    <source>
        <dbReference type="SAM" id="MobiDB-lite"/>
    </source>
</evidence>
<dbReference type="EMBL" id="BNCP01000017">
    <property type="protein sequence ID" value="GIL80160.1"/>
    <property type="molecule type" value="Genomic_DNA"/>
</dbReference>
<reference evidence="3" key="1">
    <citation type="journal article" date="2021" name="Proc. Natl. Acad. Sci. U.S.A.">
        <title>Three genomes in the algal genus Volvox reveal the fate of a haploid sex-determining region after a transition to homothallism.</title>
        <authorList>
            <person name="Yamamoto K."/>
            <person name="Hamaji T."/>
            <person name="Kawai-Toyooka H."/>
            <person name="Matsuzaki R."/>
            <person name="Takahashi F."/>
            <person name="Nishimura Y."/>
            <person name="Kawachi M."/>
            <person name="Noguchi H."/>
            <person name="Minakuchi Y."/>
            <person name="Umen J.G."/>
            <person name="Toyoda A."/>
            <person name="Nozaki H."/>
        </authorList>
    </citation>
    <scope>NUCLEOTIDE SEQUENCE</scope>
    <source>
        <strain evidence="3">NIES-3786</strain>
    </source>
</reference>
<feature type="compositionally biased region" description="Pro residues" evidence="1">
    <location>
        <begin position="326"/>
        <end position="383"/>
    </location>
</feature>
<name>A0A8J4FKI0_9CHLO</name>
<keyword evidence="4" id="KW-1185">Reference proteome</keyword>